<gene>
    <name evidence="6" type="ORF">RN606_00130</name>
    <name evidence="7" type="ORF">RN607_00115</name>
</gene>
<dbReference type="SUPFAM" id="SSF48498">
    <property type="entry name" value="Tetracyclin repressor-like, C-terminal domain"/>
    <property type="match status" value="1"/>
</dbReference>
<dbReference type="InterPro" id="IPR001647">
    <property type="entry name" value="HTH_TetR"/>
</dbReference>
<dbReference type="RefSeq" id="WP_313498555.1">
    <property type="nucleotide sequence ID" value="NZ_CP134879.1"/>
</dbReference>
<dbReference type="GO" id="GO:0000976">
    <property type="term" value="F:transcription cis-regulatory region binding"/>
    <property type="evidence" value="ECO:0007669"/>
    <property type="project" value="TreeGrafter"/>
</dbReference>
<dbReference type="InterPro" id="IPR036271">
    <property type="entry name" value="Tet_transcr_reg_TetR-rel_C_sf"/>
</dbReference>
<keyword evidence="2 4" id="KW-0238">DNA-binding</keyword>
<evidence type="ECO:0000256" key="1">
    <source>
        <dbReference type="ARBA" id="ARBA00023015"/>
    </source>
</evidence>
<feature type="domain" description="HTH tetR-type" evidence="5">
    <location>
        <begin position="19"/>
        <end position="79"/>
    </location>
</feature>
<dbReference type="PROSITE" id="PS50977">
    <property type="entry name" value="HTH_TETR_2"/>
    <property type="match status" value="1"/>
</dbReference>
<keyword evidence="1" id="KW-0805">Transcription regulation</keyword>
<dbReference type="Proteomes" id="UP001303408">
    <property type="component" value="Chromosome"/>
</dbReference>
<accession>A0AA96F6U3</accession>
<organism evidence="6 8">
    <name type="scientific">Demequina capsici</name>
    <dbReference type="NCBI Taxonomy" id="3075620"/>
    <lineage>
        <taxon>Bacteria</taxon>
        <taxon>Bacillati</taxon>
        <taxon>Actinomycetota</taxon>
        <taxon>Actinomycetes</taxon>
        <taxon>Micrococcales</taxon>
        <taxon>Demequinaceae</taxon>
        <taxon>Demequina</taxon>
    </lineage>
</organism>
<evidence type="ECO:0000256" key="2">
    <source>
        <dbReference type="ARBA" id="ARBA00023125"/>
    </source>
</evidence>
<proteinExistence type="predicted"/>
<evidence type="ECO:0000256" key="4">
    <source>
        <dbReference type="PROSITE-ProRule" id="PRU00335"/>
    </source>
</evidence>
<keyword evidence="3" id="KW-0804">Transcription</keyword>
<accession>A0AA96FAZ9</accession>
<evidence type="ECO:0000313" key="7">
    <source>
        <dbReference type="EMBL" id="WNM27441.1"/>
    </source>
</evidence>
<reference evidence="6 8" key="1">
    <citation type="submission" date="2023-09" db="EMBL/GenBank/DDBJ databases">
        <title>Demequina sp. a novel bacteria isolated from Capsicum annuum.</title>
        <authorList>
            <person name="Humaira Z."/>
            <person name="Lee J."/>
            <person name="Cho D."/>
        </authorList>
    </citation>
    <scope>NUCLEOTIDE SEQUENCE [LARGE SCALE GENOMIC DNA]</scope>
    <source>
        <strain evidence="6 8">OYTSA14</strain>
        <strain evidence="7">PMTSA13</strain>
    </source>
</reference>
<dbReference type="InterPro" id="IPR009057">
    <property type="entry name" value="Homeodomain-like_sf"/>
</dbReference>
<dbReference type="PANTHER" id="PTHR30055">
    <property type="entry name" value="HTH-TYPE TRANSCRIPTIONAL REGULATOR RUTR"/>
    <property type="match status" value="1"/>
</dbReference>
<dbReference type="AlphaFoldDB" id="A0AA96F6U3"/>
<dbReference type="PANTHER" id="PTHR30055:SF234">
    <property type="entry name" value="HTH-TYPE TRANSCRIPTIONAL REGULATOR BETI"/>
    <property type="match status" value="1"/>
</dbReference>
<dbReference type="Gene3D" id="1.10.357.10">
    <property type="entry name" value="Tetracycline Repressor, domain 2"/>
    <property type="match status" value="1"/>
</dbReference>
<evidence type="ECO:0000256" key="3">
    <source>
        <dbReference type="ARBA" id="ARBA00023163"/>
    </source>
</evidence>
<dbReference type="SUPFAM" id="SSF46689">
    <property type="entry name" value="Homeodomain-like"/>
    <property type="match status" value="1"/>
</dbReference>
<dbReference type="KEGG" id="dcp:RN607_00115"/>
<sequence length="217" mass="24209">MTPASTTVPINSRTRMPVDERRRQIAHKAAELVARYGSYGVSMQTVADAVGLTLPGLNHHVRGRDELLTLIIETFYDDFTDDATMAAQLRQSGARDADGLLSLPATLARMVDSNTTRPELVGLFIRLAVEAHDPSHPAHRYYADRHQRLLSVMRALPWRLPPRFQAPAAFDDLLRTAFCAMDGTEVQALTDPDETMADLWARVERTLFGGPEWAEAR</sequence>
<dbReference type="InterPro" id="IPR050109">
    <property type="entry name" value="HTH-type_TetR-like_transc_reg"/>
</dbReference>
<dbReference type="Proteomes" id="UP001304125">
    <property type="component" value="Chromosome"/>
</dbReference>
<evidence type="ECO:0000313" key="6">
    <source>
        <dbReference type="EMBL" id="WNM24592.1"/>
    </source>
</evidence>
<evidence type="ECO:0000259" key="5">
    <source>
        <dbReference type="PROSITE" id="PS50977"/>
    </source>
</evidence>
<dbReference type="EMBL" id="CP134879">
    <property type="protein sequence ID" value="WNM24592.1"/>
    <property type="molecule type" value="Genomic_DNA"/>
</dbReference>
<protein>
    <recommendedName>
        <fullName evidence="5">HTH tetR-type domain-containing protein</fullName>
    </recommendedName>
</protein>
<name>A0AA96F6U3_9MICO</name>
<keyword evidence="8" id="KW-1185">Reference proteome</keyword>
<feature type="DNA-binding region" description="H-T-H motif" evidence="4">
    <location>
        <begin position="42"/>
        <end position="61"/>
    </location>
</feature>
<evidence type="ECO:0000313" key="8">
    <source>
        <dbReference type="Proteomes" id="UP001304125"/>
    </source>
</evidence>
<dbReference type="EMBL" id="CP134880">
    <property type="protein sequence ID" value="WNM27441.1"/>
    <property type="molecule type" value="Genomic_DNA"/>
</dbReference>
<dbReference type="GO" id="GO:0003700">
    <property type="term" value="F:DNA-binding transcription factor activity"/>
    <property type="evidence" value="ECO:0007669"/>
    <property type="project" value="TreeGrafter"/>
</dbReference>